<reference evidence="2 3" key="2">
    <citation type="submission" date="2018-08" db="EMBL/GenBank/DDBJ databases">
        <authorList>
            <person name="Laetsch R D."/>
            <person name="Stevens L."/>
            <person name="Kumar S."/>
            <person name="Blaxter L. M."/>
        </authorList>
    </citation>
    <scope>NUCLEOTIDE SEQUENCE [LARGE SCALE GENOMIC DNA]</scope>
</reference>
<evidence type="ECO:0000313" key="2">
    <source>
        <dbReference type="EMBL" id="VDK82409.1"/>
    </source>
</evidence>
<feature type="region of interest" description="Disordered" evidence="1">
    <location>
        <begin position="1"/>
        <end position="81"/>
    </location>
</feature>
<sequence>MSKKSSPKKPAEKQIPAPNPSMPSQEVHKKPSSSSLIDPEQPGPSRKRFPEPRIPSEPPKRPSQPTAHKKSQTMDEDTKYMLRREITLSEMLLRRESLFVDAPLNIDPDVNRDPPLQERRREPFQEKSHEENTQKPHHH</sequence>
<reference evidence="4" key="1">
    <citation type="submission" date="2016-06" db="UniProtKB">
        <authorList>
            <consortium name="WormBaseParasite"/>
        </authorList>
    </citation>
    <scope>IDENTIFICATION</scope>
</reference>
<evidence type="ECO:0000256" key="1">
    <source>
        <dbReference type="SAM" id="MobiDB-lite"/>
    </source>
</evidence>
<keyword evidence="3" id="KW-1185">Reference proteome</keyword>
<feature type="region of interest" description="Disordered" evidence="1">
    <location>
        <begin position="98"/>
        <end position="139"/>
    </location>
</feature>
<dbReference type="EMBL" id="UYRW01002000">
    <property type="protein sequence ID" value="VDK82409.1"/>
    <property type="molecule type" value="Genomic_DNA"/>
</dbReference>
<proteinExistence type="predicted"/>
<feature type="compositionally biased region" description="Basic and acidic residues" evidence="1">
    <location>
        <begin position="109"/>
        <end position="139"/>
    </location>
</feature>
<accession>A0A182EED7</accession>
<gene>
    <name evidence="2" type="ORF">NOO_LOCUS6442</name>
</gene>
<feature type="compositionally biased region" description="Basic and acidic residues" evidence="1">
    <location>
        <begin position="72"/>
        <end position="81"/>
    </location>
</feature>
<dbReference type="WBParaSite" id="nOo.2.0.1.t06442-RA">
    <property type="protein sequence ID" value="nOo.2.0.1.t06442-RA"/>
    <property type="gene ID" value="nOo.2.0.1.g06442"/>
</dbReference>
<dbReference type="AlphaFoldDB" id="A0A182EED7"/>
<evidence type="ECO:0000313" key="4">
    <source>
        <dbReference type="WBParaSite" id="nOo.2.0.1.t06442-RA"/>
    </source>
</evidence>
<organism evidence="4">
    <name type="scientific">Onchocerca ochengi</name>
    <name type="common">Filarial nematode worm</name>
    <dbReference type="NCBI Taxonomy" id="42157"/>
    <lineage>
        <taxon>Eukaryota</taxon>
        <taxon>Metazoa</taxon>
        <taxon>Ecdysozoa</taxon>
        <taxon>Nematoda</taxon>
        <taxon>Chromadorea</taxon>
        <taxon>Rhabditida</taxon>
        <taxon>Spirurina</taxon>
        <taxon>Spiruromorpha</taxon>
        <taxon>Filarioidea</taxon>
        <taxon>Onchocercidae</taxon>
        <taxon>Onchocerca</taxon>
    </lineage>
</organism>
<protein>
    <submittedName>
        <fullName evidence="4">Phosphatase and actin regulator</fullName>
    </submittedName>
</protein>
<dbReference type="OrthoDB" id="5857929at2759"/>
<dbReference type="STRING" id="42157.A0A182EED7"/>
<name>A0A182EED7_ONCOC</name>
<dbReference type="Proteomes" id="UP000271087">
    <property type="component" value="Unassembled WGS sequence"/>
</dbReference>
<evidence type="ECO:0000313" key="3">
    <source>
        <dbReference type="Proteomes" id="UP000271087"/>
    </source>
</evidence>